<keyword evidence="1" id="KW-0472">Membrane</keyword>
<feature type="transmembrane region" description="Helical" evidence="1">
    <location>
        <begin position="186"/>
        <end position="209"/>
    </location>
</feature>
<evidence type="ECO:0000313" key="2">
    <source>
        <dbReference type="EMBL" id="KAI1614701.1"/>
    </source>
</evidence>
<dbReference type="Proteomes" id="UP001203852">
    <property type="component" value="Unassembled WGS sequence"/>
</dbReference>
<dbReference type="AlphaFoldDB" id="A0AAN6DYR5"/>
<name>A0AAN6DYR5_9EURO</name>
<keyword evidence="1" id="KW-0812">Transmembrane</keyword>
<evidence type="ECO:0000256" key="1">
    <source>
        <dbReference type="SAM" id="Phobius"/>
    </source>
</evidence>
<dbReference type="EMBL" id="MU404352">
    <property type="protein sequence ID" value="KAI1614701.1"/>
    <property type="molecule type" value="Genomic_DNA"/>
</dbReference>
<keyword evidence="1" id="KW-1133">Transmembrane helix</keyword>
<organism evidence="2 3">
    <name type="scientific">Exophiala viscosa</name>
    <dbReference type="NCBI Taxonomy" id="2486360"/>
    <lineage>
        <taxon>Eukaryota</taxon>
        <taxon>Fungi</taxon>
        <taxon>Dikarya</taxon>
        <taxon>Ascomycota</taxon>
        <taxon>Pezizomycotina</taxon>
        <taxon>Eurotiomycetes</taxon>
        <taxon>Chaetothyriomycetidae</taxon>
        <taxon>Chaetothyriales</taxon>
        <taxon>Herpotrichiellaceae</taxon>
        <taxon>Exophiala</taxon>
    </lineage>
</organism>
<evidence type="ECO:0000313" key="3">
    <source>
        <dbReference type="Proteomes" id="UP001203852"/>
    </source>
</evidence>
<keyword evidence="3" id="KW-1185">Reference proteome</keyword>
<gene>
    <name evidence="2" type="ORF">EDD36DRAFT_162615</name>
</gene>
<comment type="caution">
    <text evidence="2">The sequence shown here is derived from an EMBL/GenBank/DDBJ whole genome shotgun (WGS) entry which is preliminary data.</text>
</comment>
<sequence length="265" mass="29678">MDSQWHYMPVFKGVLAIRHFLLHDIRPRRCCRPQDHKVASRLDILLANTVYDRACQYPAVVCSRRLYQPNNACQPDSAFRVGYGSYDIWTISGFFQITLAYGQLSFTAAKIITVCWDIIIGRCGQAVLVIVSYQVYTRALVRSMESSPVSYGTFEAVTLQNGSLTSLLKLSRDLLKHRTARARLTVVWLVISGSFVLSFQTLVSAMAGYTANIEPFVQVPSGNMVPYSDFQLVRYIVHDAHRLNDSLGPDFPVAAGNTNPSDNSL</sequence>
<proteinExistence type="predicted"/>
<accession>A0AAN6DYR5</accession>
<protein>
    <submittedName>
        <fullName evidence="2">Uncharacterized protein</fullName>
    </submittedName>
</protein>
<reference evidence="2" key="1">
    <citation type="journal article" date="2022" name="bioRxiv">
        <title>Deciphering the potential niche of two novel black yeast fungi from a biological soil crust based on their genomes, phenotypes, and melanin regulation.</title>
        <authorList>
            <consortium name="DOE Joint Genome Institute"/>
            <person name="Carr E.C."/>
            <person name="Barton Q."/>
            <person name="Grambo S."/>
            <person name="Sullivan M."/>
            <person name="Renfro C.M."/>
            <person name="Kuo A."/>
            <person name="Pangilinan J."/>
            <person name="Lipzen A."/>
            <person name="Keymanesh K."/>
            <person name="Savage E."/>
            <person name="Barry K."/>
            <person name="Grigoriev I.V."/>
            <person name="Riekhof W.R."/>
            <person name="Harris S.S."/>
        </authorList>
    </citation>
    <scope>NUCLEOTIDE SEQUENCE</scope>
    <source>
        <strain evidence="2">JF 03-4F</strain>
    </source>
</reference>